<feature type="compositionally biased region" description="Low complexity" evidence="2">
    <location>
        <begin position="1702"/>
        <end position="1721"/>
    </location>
</feature>
<feature type="region of interest" description="Disordered" evidence="2">
    <location>
        <begin position="1"/>
        <end position="117"/>
    </location>
</feature>
<dbReference type="GO" id="GO:0005770">
    <property type="term" value="C:late endosome"/>
    <property type="evidence" value="ECO:0007669"/>
    <property type="project" value="TreeGrafter"/>
</dbReference>
<dbReference type="Gene3D" id="2.130.10.10">
    <property type="entry name" value="YVTN repeat-like/Quinoprotein amine dehydrogenase"/>
    <property type="match status" value="1"/>
</dbReference>
<gene>
    <name evidence="5" type="ORF">BCV69DRAFT_312630</name>
</gene>
<dbReference type="SUPFAM" id="SSF50978">
    <property type="entry name" value="WD40 repeat-like"/>
    <property type="match status" value="1"/>
</dbReference>
<evidence type="ECO:0000313" key="6">
    <source>
        <dbReference type="Proteomes" id="UP000245942"/>
    </source>
</evidence>
<feature type="compositionally biased region" description="Basic and acidic residues" evidence="2">
    <location>
        <begin position="1765"/>
        <end position="1794"/>
    </location>
</feature>
<name>A0A316U774_9BASI</name>
<feature type="compositionally biased region" description="Polar residues" evidence="2">
    <location>
        <begin position="1"/>
        <end position="12"/>
    </location>
</feature>
<evidence type="ECO:0000313" key="5">
    <source>
        <dbReference type="EMBL" id="PWN20678.1"/>
    </source>
</evidence>
<dbReference type="Pfam" id="PF25066">
    <property type="entry name" value="TPR_VPS8_2"/>
    <property type="match status" value="1"/>
</dbReference>
<feature type="domain" description="VPS8-like TPR-like repeats" evidence="4">
    <location>
        <begin position="1491"/>
        <end position="1658"/>
    </location>
</feature>
<evidence type="ECO:0000259" key="4">
    <source>
        <dbReference type="Pfam" id="PF25066"/>
    </source>
</evidence>
<feature type="region of interest" description="Disordered" evidence="2">
    <location>
        <begin position="1857"/>
        <end position="1878"/>
    </location>
</feature>
<dbReference type="Proteomes" id="UP000245942">
    <property type="component" value="Unassembled WGS sequence"/>
</dbReference>
<keyword evidence="6" id="KW-1185">Reference proteome</keyword>
<accession>A0A316U774</accession>
<feature type="region of interest" description="Disordered" evidence="2">
    <location>
        <begin position="682"/>
        <end position="701"/>
    </location>
</feature>
<protein>
    <submittedName>
        <fullName evidence="5">Uncharacterized protein</fullName>
    </submittedName>
</protein>
<feature type="compositionally biased region" description="Gly residues" evidence="2">
    <location>
        <begin position="1859"/>
        <end position="1868"/>
    </location>
</feature>
<feature type="compositionally biased region" description="Low complexity" evidence="2">
    <location>
        <begin position="173"/>
        <end position="184"/>
    </location>
</feature>
<dbReference type="GO" id="GO:0006623">
    <property type="term" value="P:protein targeting to vacuole"/>
    <property type="evidence" value="ECO:0007669"/>
    <property type="project" value="InterPro"/>
</dbReference>
<dbReference type="STRING" id="1684307.A0A316U774"/>
<dbReference type="PANTHER" id="PTHR12616:SF8">
    <property type="entry name" value="VACUOLAR PROTEIN SORTING-ASSOCIATED PROTEIN 8 HOMOLOG"/>
    <property type="match status" value="1"/>
</dbReference>
<dbReference type="GeneID" id="37016679"/>
<dbReference type="GO" id="GO:0034058">
    <property type="term" value="P:endosomal vesicle fusion"/>
    <property type="evidence" value="ECO:0007669"/>
    <property type="project" value="TreeGrafter"/>
</dbReference>
<dbReference type="InterPro" id="IPR025941">
    <property type="entry name" value="Vps8_central_dom"/>
</dbReference>
<feature type="region of interest" description="Disordered" evidence="2">
    <location>
        <begin position="171"/>
        <end position="192"/>
    </location>
</feature>
<feature type="region of interest" description="Disordered" evidence="2">
    <location>
        <begin position="1748"/>
        <end position="1832"/>
    </location>
</feature>
<dbReference type="Pfam" id="PF12816">
    <property type="entry name" value="TPR_Vps8"/>
    <property type="match status" value="1"/>
</dbReference>
<dbReference type="InterPro" id="IPR059070">
    <property type="entry name" value="TPR_VPS8_2"/>
</dbReference>
<feature type="compositionally biased region" description="Polar residues" evidence="2">
    <location>
        <begin position="691"/>
        <end position="700"/>
    </location>
</feature>
<dbReference type="InterPro" id="IPR045111">
    <property type="entry name" value="Vps41/Vps8"/>
</dbReference>
<dbReference type="RefSeq" id="XP_025347838.1">
    <property type="nucleotide sequence ID" value="XM_025494945.1"/>
</dbReference>
<proteinExistence type="inferred from homology"/>
<dbReference type="EMBL" id="KZ819327">
    <property type="protein sequence ID" value="PWN20678.1"/>
    <property type="molecule type" value="Genomic_DNA"/>
</dbReference>
<dbReference type="InterPro" id="IPR015943">
    <property type="entry name" value="WD40/YVTN_repeat-like_dom_sf"/>
</dbReference>
<dbReference type="OrthoDB" id="289913at2759"/>
<feature type="region of interest" description="Disordered" evidence="2">
    <location>
        <begin position="1674"/>
        <end position="1728"/>
    </location>
</feature>
<feature type="domain" description="Vacuolar protein sorting-associated protein 8 central" evidence="3">
    <location>
        <begin position="936"/>
        <end position="1154"/>
    </location>
</feature>
<feature type="compositionally biased region" description="Low complexity" evidence="2">
    <location>
        <begin position="1869"/>
        <end position="1878"/>
    </location>
</feature>
<dbReference type="InterPro" id="IPR036322">
    <property type="entry name" value="WD40_repeat_dom_sf"/>
</dbReference>
<dbReference type="Pfam" id="PF23410">
    <property type="entry name" value="Beta-prop_VPS8"/>
    <property type="match status" value="1"/>
</dbReference>
<dbReference type="GO" id="GO:0030897">
    <property type="term" value="C:HOPS complex"/>
    <property type="evidence" value="ECO:0007669"/>
    <property type="project" value="TreeGrafter"/>
</dbReference>
<evidence type="ECO:0000259" key="3">
    <source>
        <dbReference type="Pfam" id="PF12816"/>
    </source>
</evidence>
<dbReference type="PANTHER" id="PTHR12616">
    <property type="entry name" value="VACUOLAR PROTEIN SORTING VPS41"/>
    <property type="match status" value="1"/>
</dbReference>
<evidence type="ECO:0000256" key="2">
    <source>
        <dbReference type="SAM" id="MobiDB-lite"/>
    </source>
</evidence>
<comment type="similarity">
    <text evidence="1">Belongs to the VPS8 family.</text>
</comment>
<feature type="compositionally biased region" description="Polar residues" evidence="2">
    <location>
        <begin position="30"/>
        <end position="49"/>
    </location>
</feature>
<organism evidence="5 6">
    <name type="scientific">Pseudomicrostroma glucosiphilum</name>
    <dbReference type="NCBI Taxonomy" id="1684307"/>
    <lineage>
        <taxon>Eukaryota</taxon>
        <taxon>Fungi</taxon>
        <taxon>Dikarya</taxon>
        <taxon>Basidiomycota</taxon>
        <taxon>Ustilaginomycotina</taxon>
        <taxon>Exobasidiomycetes</taxon>
        <taxon>Microstromatales</taxon>
        <taxon>Microstromatales incertae sedis</taxon>
        <taxon>Pseudomicrostroma</taxon>
    </lineage>
</organism>
<reference evidence="5 6" key="1">
    <citation type="journal article" date="2018" name="Mol. Biol. Evol.">
        <title>Broad Genomic Sampling Reveals a Smut Pathogenic Ancestry of the Fungal Clade Ustilaginomycotina.</title>
        <authorList>
            <person name="Kijpornyongpan T."/>
            <person name="Mondo S.J."/>
            <person name="Barry K."/>
            <person name="Sandor L."/>
            <person name="Lee J."/>
            <person name="Lipzen A."/>
            <person name="Pangilinan J."/>
            <person name="LaButti K."/>
            <person name="Hainaut M."/>
            <person name="Henrissat B."/>
            <person name="Grigoriev I.V."/>
            <person name="Spatafora J.W."/>
            <person name="Aime M.C."/>
        </authorList>
    </citation>
    <scope>NUCLEOTIDE SEQUENCE [LARGE SCALE GENOMIC DNA]</scope>
    <source>
        <strain evidence="5 6">MCA 4718</strain>
    </source>
</reference>
<evidence type="ECO:0000256" key="1">
    <source>
        <dbReference type="ARBA" id="ARBA00009422"/>
    </source>
</evidence>
<sequence length="1878" mass="204211">MTSGQGLGSTNPWAEEPPASRYDEDLASILESQSQIADGSEKSLQTRSAEATALTDDPAPSSEPSSRPDFLNGDDYEGSRPGTASSGTYSAKLRSILGSEGADETAETPDPSGQNELRATGAVSIPDVANMTMDSHADTTFELPDNSMRSIPHAPDNARFRYRPGFHKGRDPSLSFSISSSQHSGFEAPRRPAEYPSLSRLRASGILRPISSPSSKAADRFRFPFGSMSSISTAHRNTLEAGSSAPNSVSRATSISSSMSAQRNRIFPYGANDIEASSDFSIDSSIQRHRADVHHGGKIAQTDLTEMGIADRGIFKWSALRKVAAYFQDGGKRPKEVPIPESNQTLPQVTGDKTLFVVGGSLLAVGTTEGYTLVFEFAQNFKCICGSPSLGRTGGQVTSLAFSADNSFLAVGHAKGHVALYDLAKPSSPARQVPPVMASEVAAGRREGHLIGSRVLQVAFVGARHTAIFTADENGLSFYHSLGKILGVASNDTLRILGRYPEYMPPHEGQADGITARHRRKRSPPILALTPLPLGPVDHPSDVVHFVALMTTQKLVVVGLSPSARTWYRKSAPRPSAAEKPRFVTEAASATLADAVEGDELQGLEGPAEAPTLNHILSPSLSDETKQRDDHHRTACASWFPAFQADEVSSCTDASGFVQPRLAFAFDRQVYLLDLDAREAVATDNSHDNSRTNGSNAQQQRKTELHFSERLIWTEPTEVVEAIQWLSHELLLLLTPTSLKLLDMRVGRVTERESLEPTLRSLVRMSSTSVDKEGQPAGNAPSSSTFVAPSVRVHKGRAFFLTRPQIVVGQLITWGERLLGLVSTGDFLSAIDLATQYYEGTVPGSFIGLPQDPALLKEQVGSKLRELMSASARYTFSPDRLTDTTHVTADGRGVDRTELFVSLTRTCAHACLAMGDMNFLFDDLYDLFSDNGIESIFVEQMVDFILAGRMRQLPLPVTQRLISSCQREEKWDVAEKIIWHVDPLCLDLDQVLKMCAKQKLYDAMIYVFNTALKDFVSPVVELLGPLKDYLRARAISGMTNGWGDESHDAADAEEYNMEPAASSEGYKIMSYMSVILSGRSYPAQQVLEESLSQQAKSSLYDFIFSGHCIVWPPGGGGKLVLSVDESETEPAYPYLLLLLRFDAEAFLDALDIAFEDAFLDEDLDEGQQRTNNLQSQVTRQTVVEILLEVSASLAESDVIFTTIFISRNAPKYPQFIRLSASTVSTLLVSLSRTGDESTRDDRQLAAESLLSAYRHSFTDEDLDMFEQAGFWRILQSAYKAAGKWEKLTTMLLSDPDLGEGVFGRLTEVLTKAKSRTQSSKTELASMIVHAVPHLMPYSAAQVAQLIDRFYPDKHAQVLDELEADEESQFEYLRVFVDPHDSEHHGEEGLHPAARRPDKNHLDADARELFIALQSRFDASALLRVLDEHQKDPGYFDLETVVEVARRNSAYDAILWALDRQDQPAKAFDALDETIATVALKMRKASEGSYQVQEMAAQLRRATNMAVRICSERCEPASLRVHTAFKVDEMWYRLLRSLVSLIHAVATPGEISSESSAASSPALQLSRDIVQDTLSAMVTSMSAATVSFPHLFRRLVDAEPAANDGGSAGAGQTVRYYAEVKTVVEGMLTACRLRTDLLSITNRIFDRDTFSSLAQLTRQSKRGWRPAYEDGHISQALGSTRGAGGPGAASTPTTPARRRPRRTSSTSTAATATATGPASGTRKTPTRGIDFLSSASASSFDSASYLPLQASASPSSLPSPSPLTPRLDKGKGRERPIEEVRREDEFGGVEEDHHGGGSGSVQGGDYFSSPLTSQGEDVAGSGPDPSEGFLSTPFAALYDEVPIPLPAQESAMAGERMMTLGGGAGGGRGPVRVRLGVAR</sequence>